<dbReference type="WBParaSite" id="HPBE_0001988701-mRNA-1">
    <property type="protein sequence ID" value="HPBE_0001988701-mRNA-1"/>
    <property type="gene ID" value="HPBE_0001988701"/>
</dbReference>
<evidence type="ECO:0000313" key="1">
    <source>
        <dbReference type="EMBL" id="VDP17214.1"/>
    </source>
</evidence>
<dbReference type="EMBL" id="UZAH01031693">
    <property type="protein sequence ID" value="VDP17214.1"/>
    <property type="molecule type" value="Genomic_DNA"/>
</dbReference>
<keyword evidence="2" id="KW-1185">Reference proteome</keyword>
<reference evidence="1 2" key="1">
    <citation type="submission" date="2018-11" db="EMBL/GenBank/DDBJ databases">
        <authorList>
            <consortium name="Pathogen Informatics"/>
        </authorList>
    </citation>
    <scope>NUCLEOTIDE SEQUENCE [LARGE SCALE GENOMIC DNA]</scope>
</reference>
<organism evidence="2 3">
    <name type="scientific">Heligmosomoides polygyrus</name>
    <name type="common">Parasitic roundworm</name>
    <dbReference type="NCBI Taxonomy" id="6339"/>
    <lineage>
        <taxon>Eukaryota</taxon>
        <taxon>Metazoa</taxon>
        <taxon>Ecdysozoa</taxon>
        <taxon>Nematoda</taxon>
        <taxon>Chromadorea</taxon>
        <taxon>Rhabditida</taxon>
        <taxon>Rhabditina</taxon>
        <taxon>Rhabditomorpha</taxon>
        <taxon>Strongyloidea</taxon>
        <taxon>Heligmosomidae</taxon>
        <taxon>Heligmosomoides</taxon>
    </lineage>
</organism>
<proteinExistence type="predicted"/>
<evidence type="ECO:0000313" key="3">
    <source>
        <dbReference type="WBParaSite" id="HPBE_0001988701-mRNA-1"/>
    </source>
</evidence>
<dbReference type="Proteomes" id="UP000050761">
    <property type="component" value="Unassembled WGS sequence"/>
</dbReference>
<protein>
    <submittedName>
        <fullName evidence="3">DUF3145 family protein</fullName>
    </submittedName>
</protein>
<name>A0A183GCI9_HELPZ</name>
<sequence length="76" mass="8099">MAQREEAVIQWTVHGDAAVAASAVLTSATICQRVEFTTDGEGYESAAFRPAAAWENTFSGMDFGSLRLTLGELISS</sequence>
<gene>
    <name evidence="1" type="ORF">HPBE_LOCUS19886</name>
</gene>
<accession>A0A3P8CD62</accession>
<dbReference type="AlphaFoldDB" id="A0A183GCI9"/>
<accession>A0A183GCI9</accession>
<evidence type="ECO:0000313" key="2">
    <source>
        <dbReference type="Proteomes" id="UP000050761"/>
    </source>
</evidence>
<reference evidence="3" key="2">
    <citation type="submission" date="2019-09" db="UniProtKB">
        <authorList>
            <consortium name="WormBaseParasite"/>
        </authorList>
    </citation>
    <scope>IDENTIFICATION</scope>
</reference>